<evidence type="ECO:0000256" key="3">
    <source>
        <dbReference type="ARBA" id="ARBA00022490"/>
    </source>
</evidence>
<dbReference type="Proteomes" id="UP000228754">
    <property type="component" value="Unassembled WGS sequence"/>
</dbReference>
<dbReference type="CDD" id="cd00560">
    <property type="entry name" value="PanC"/>
    <property type="match status" value="1"/>
</dbReference>
<dbReference type="GO" id="GO:0004592">
    <property type="term" value="F:pantoate-beta-alanine ligase activity"/>
    <property type="evidence" value="ECO:0007669"/>
    <property type="project" value="UniProtKB-UniRule"/>
</dbReference>
<dbReference type="EMBL" id="NKHG01000074">
    <property type="protein sequence ID" value="PCK20955.1"/>
    <property type="molecule type" value="Genomic_DNA"/>
</dbReference>
<name>A0A2A5IUF8_BACPU</name>
<dbReference type="PANTHER" id="PTHR21299:SF1">
    <property type="entry name" value="PANTOATE--BETA-ALANINE LIGASE"/>
    <property type="match status" value="1"/>
</dbReference>
<feature type="binding site" evidence="9">
    <location>
        <position position="61"/>
    </location>
    <ligand>
        <name>(R)-pantoate</name>
        <dbReference type="ChEBI" id="CHEBI:15980"/>
    </ligand>
</feature>
<evidence type="ECO:0000313" key="11">
    <source>
        <dbReference type="Proteomes" id="UP000228754"/>
    </source>
</evidence>
<feature type="binding site" evidence="9">
    <location>
        <position position="153"/>
    </location>
    <ligand>
        <name>(R)-pantoate</name>
        <dbReference type="ChEBI" id="CHEBI:15980"/>
    </ligand>
</feature>
<dbReference type="GO" id="GO:0005524">
    <property type="term" value="F:ATP binding"/>
    <property type="evidence" value="ECO:0007669"/>
    <property type="project" value="UniProtKB-KW"/>
</dbReference>
<proteinExistence type="inferred from homology"/>
<dbReference type="InterPro" id="IPR003721">
    <property type="entry name" value="Pantoate_ligase"/>
</dbReference>
<gene>
    <name evidence="9" type="primary">panC</name>
    <name evidence="10" type="ORF">CEY02_10030</name>
</gene>
<comment type="caution">
    <text evidence="10">The sequence shown here is derived from an EMBL/GenBank/DDBJ whole genome shotgun (WGS) entry which is preliminary data.</text>
</comment>
<dbReference type="Gene3D" id="3.30.1300.10">
    <property type="entry name" value="Pantoate-beta-alanine ligase, C-terminal domain"/>
    <property type="match status" value="1"/>
</dbReference>
<keyword evidence="7 9" id="KW-0067">ATP-binding</keyword>
<protein>
    <recommendedName>
        <fullName evidence="9">Pantothenate synthetase</fullName>
        <shortName evidence="9">PS</shortName>
        <ecNumber evidence="9">6.3.2.1</ecNumber>
    </recommendedName>
    <alternativeName>
        <fullName evidence="9">Pantoate--beta-alanine ligase</fullName>
    </alternativeName>
    <alternativeName>
        <fullName evidence="9">Pantoate-activating enzyme</fullName>
    </alternativeName>
</protein>
<accession>A0A2A5IUF8</accession>
<dbReference type="SUPFAM" id="SSF52374">
    <property type="entry name" value="Nucleotidylyl transferase"/>
    <property type="match status" value="1"/>
</dbReference>
<feature type="binding site" evidence="9">
    <location>
        <begin position="147"/>
        <end position="150"/>
    </location>
    <ligand>
        <name>ATP</name>
        <dbReference type="ChEBI" id="CHEBI:30616"/>
    </ligand>
</feature>
<evidence type="ECO:0000256" key="4">
    <source>
        <dbReference type="ARBA" id="ARBA00022598"/>
    </source>
</evidence>
<evidence type="ECO:0000256" key="8">
    <source>
        <dbReference type="ARBA" id="ARBA00048258"/>
    </source>
</evidence>
<feature type="binding site" evidence="9">
    <location>
        <position position="176"/>
    </location>
    <ligand>
        <name>ATP</name>
        <dbReference type="ChEBI" id="CHEBI:30616"/>
    </ligand>
</feature>
<dbReference type="UniPathway" id="UPA00028">
    <property type="reaction ID" value="UER00005"/>
</dbReference>
<reference evidence="10 11" key="1">
    <citation type="submission" date="2017-06" db="EMBL/GenBank/DDBJ databases">
        <title>Draft Genome Sequence of Bacillus sp Strain 36R Isolated from saline sediment at Atanasia, Sonora, Mexico.</title>
        <authorList>
            <person name="Sanchez Diaz R."/>
            <person name="Quiroz Macias M.E."/>
            <person name="Ibarra Gamez J.C."/>
            <person name="Enciso Ibarra J."/>
            <person name="Gomez Gil B."/>
            <person name="Galaviz Silva L."/>
        </authorList>
    </citation>
    <scope>NUCLEOTIDE SEQUENCE [LARGE SCALE GENOMIC DNA]</scope>
    <source>
        <strain evidence="10 11">36R_ATNSAL</strain>
    </source>
</reference>
<comment type="function">
    <text evidence="9">Catalyzes the condensation of pantoate with beta-alanine in an ATP-dependent reaction via a pantoyl-adenylate intermediate.</text>
</comment>
<dbReference type="PANTHER" id="PTHR21299">
    <property type="entry name" value="CYTIDYLATE KINASE/PANTOATE-BETA-ALANINE LIGASE"/>
    <property type="match status" value="1"/>
</dbReference>
<dbReference type="InterPro" id="IPR004821">
    <property type="entry name" value="Cyt_trans-like"/>
</dbReference>
<dbReference type="FunFam" id="3.30.1300.10:FF:000001">
    <property type="entry name" value="Pantothenate synthetase"/>
    <property type="match status" value="1"/>
</dbReference>
<feature type="binding site" evidence="9">
    <location>
        <position position="61"/>
    </location>
    <ligand>
        <name>beta-alanine</name>
        <dbReference type="ChEBI" id="CHEBI:57966"/>
    </ligand>
</feature>
<dbReference type="NCBIfam" id="TIGR00125">
    <property type="entry name" value="cyt_tran_rel"/>
    <property type="match status" value="1"/>
</dbReference>
<keyword evidence="3 9" id="KW-0963">Cytoplasm</keyword>
<dbReference type="OrthoDB" id="9773087at2"/>
<comment type="catalytic activity">
    <reaction evidence="8 9">
        <text>(R)-pantoate + beta-alanine + ATP = (R)-pantothenate + AMP + diphosphate + H(+)</text>
        <dbReference type="Rhea" id="RHEA:10912"/>
        <dbReference type="ChEBI" id="CHEBI:15378"/>
        <dbReference type="ChEBI" id="CHEBI:15980"/>
        <dbReference type="ChEBI" id="CHEBI:29032"/>
        <dbReference type="ChEBI" id="CHEBI:30616"/>
        <dbReference type="ChEBI" id="CHEBI:33019"/>
        <dbReference type="ChEBI" id="CHEBI:57966"/>
        <dbReference type="ChEBI" id="CHEBI:456215"/>
        <dbReference type="EC" id="6.3.2.1"/>
    </reaction>
</comment>
<dbReference type="GO" id="GO:0005829">
    <property type="term" value="C:cytosol"/>
    <property type="evidence" value="ECO:0007669"/>
    <property type="project" value="TreeGrafter"/>
</dbReference>
<dbReference type="HAMAP" id="MF_00158">
    <property type="entry name" value="PanC"/>
    <property type="match status" value="1"/>
</dbReference>
<evidence type="ECO:0000256" key="7">
    <source>
        <dbReference type="ARBA" id="ARBA00022840"/>
    </source>
</evidence>
<dbReference type="GO" id="GO:0015940">
    <property type="term" value="P:pantothenate biosynthetic process"/>
    <property type="evidence" value="ECO:0007669"/>
    <property type="project" value="UniProtKB-UniRule"/>
</dbReference>
<evidence type="ECO:0000256" key="9">
    <source>
        <dbReference type="HAMAP-Rule" id="MF_00158"/>
    </source>
</evidence>
<keyword evidence="6 9" id="KW-0547">Nucleotide-binding</keyword>
<keyword evidence="4 9" id="KW-0436">Ligase</keyword>
<feature type="binding site" evidence="9">
    <location>
        <begin position="30"/>
        <end position="37"/>
    </location>
    <ligand>
        <name>ATP</name>
        <dbReference type="ChEBI" id="CHEBI:30616"/>
    </ligand>
</feature>
<comment type="subcellular location">
    <subcellularLocation>
        <location evidence="9">Cytoplasm</location>
    </subcellularLocation>
</comment>
<organism evidence="10 11">
    <name type="scientific">Bacillus pumilus</name>
    <name type="common">Bacillus mesentericus</name>
    <dbReference type="NCBI Taxonomy" id="1408"/>
    <lineage>
        <taxon>Bacteria</taxon>
        <taxon>Bacillati</taxon>
        <taxon>Bacillota</taxon>
        <taxon>Bacilli</taxon>
        <taxon>Bacillales</taxon>
        <taxon>Bacillaceae</taxon>
        <taxon>Bacillus</taxon>
    </lineage>
</organism>
<sequence>MKVVTHIQELTELIKQHQKKQHSIGFVPTMGFLHEGHLTLAKEARGQNDILVMSIFVNPLQFGPNEDFEAYPRDMKRDQRLAEEAGVDILFTPNVKEMYQGEPSITMTVQKRTDVLCGKKRPGHFDGVVTVLTKLFHLVAPTNVYFGLKDAQQVAVIDAMIKDFFFDLHLVSVPTVREEDGLAKSSRNVYLSETERQEAPALYRALKKGQTAVEKGERDPQRIYQLVEEELLQTSGEIDYIEIYSYPELDQLQQLSGKVIIAIAVKFSRARLIDNVIFHVPESGEKHV</sequence>
<comment type="pathway">
    <text evidence="1 9">Cofactor biosynthesis; (R)-pantothenate biosynthesis; (R)-pantothenate from (R)-pantoate and beta-alanine: step 1/1.</text>
</comment>
<dbReference type="InterPro" id="IPR014729">
    <property type="entry name" value="Rossmann-like_a/b/a_fold"/>
</dbReference>
<keyword evidence="5 9" id="KW-0566">Pantothenate biosynthesis</keyword>
<evidence type="ECO:0000313" key="10">
    <source>
        <dbReference type="EMBL" id="PCK20955.1"/>
    </source>
</evidence>
<feature type="binding site" evidence="9">
    <location>
        <begin position="184"/>
        <end position="187"/>
    </location>
    <ligand>
        <name>ATP</name>
        <dbReference type="ChEBI" id="CHEBI:30616"/>
    </ligand>
</feature>
<dbReference type="Pfam" id="PF02569">
    <property type="entry name" value="Pantoate_ligase"/>
    <property type="match status" value="1"/>
</dbReference>
<evidence type="ECO:0000256" key="6">
    <source>
        <dbReference type="ARBA" id="ARBA00022741"/>
    </source>
</evidence>
<evidence type="ECO:0000256" key="5">
    <source>
        <dbReference type="ARBA" id="ARBA00022655"/>
    </source>
</evidence>
<feature type="active site" description="Proton donor" evidence="9">
    <location>
        <position position="37"/>
    </location>
</feature>
<comment type="similarity">
    <text evidence="2 9">Belongs to the pantothenate synthetase family.</text>
</comment>
<dbReference type="FunFam" id="3.40.50.620:FF:000013">
    <property type="entry name" value="Pantothenate synthetase"/>
    <property type="match status" value="1"/>
</dbReference>
<dbReference type="InterPro" id="IPR042176">
    <property type="entry name" value="Pantoate_ligase_C"/>
</dbReference>
<comment type="miscellaneous">
    <text evidence="9">The reaction proceeds by a bi uni uni bi ping pong mechanism.</text>
</comment>
<dbReference type="NCBIfam" id="TIGR00018">
    <property type="entry name" value="panC"/>
    <property type="match status" value="1"/>
</dbReference>
<dbReference type="Gene3D" id="3.40.50.620">
    <property type="entry name" value="HUPs"/>
    <property type="match status" value="1"/>
</dbReference>
<dbReference type="EC" id="6.3.2.1" evidence="9"/>
<evidence type="ECO:0000256" key="2">
    <source>
        <dbReference type="ARBA" id="ARBA00009256"/>
    </source>
</evidence>
<comment type="subunit">
    <text evidence="9">Homodimer.</text>
</comment>
<evidence type="ECO:0000256" key="1">
    <source>
        <dbReference type="ARBA" id="ARBA00004990"/>
    </source>
</evidence>
<dbReference type="AlphaFoldDB" id="A0A2A5IUF8"/>